<evidence type="ECO:0000256" key="5">
    <source>
        <dbReference type="RuleBase" id="RU003560"/>
    </source>
</evidence>
<keyword evidence="7" id="KW-1185">Reference proteome</keyword>
<evidence type="ECO:0000313" key="7">
    <source>
        <dbReference type="Proteomes" id="UP000606044"/>
    </source>
</evidence>
<dbReference type="InterPro" id="IPR049704">
    <property type="entry name" value="Aminotrans_3_PPA_site"/>
</dbReference>
<dbReference type="Pfam" id="PF00202">
    <property type="entry name" value="Aminotran_3"/>
    <property type="match status" value="1"/>
</dbReference>
<dbReference type="SUPFAM" id="SSF53383">
    <property type="entry name" value="PLP-dependent transferases"/>
    <property type="match status" value="1"/>
</dbReference>
<evidence type="ECO:0000256" key="3">
    <source>
        <dbReference type="ARBA" id="ARBA00022679"/>
    </source>
</evidence>
<keyword evidence="2 6" id="KW-0032">Aminotransferase</keyword>
<dbReference type="EMBL" id="BMCT01000001">
    <property type="protein sequence ID" value="GGF50648.1"/>
    <property type="molecule type" value="Genomic_DNA"/>
</dbReference>
<comment type="similarity">
    <text evidence="5">Belongs to the class-III pyridoxal-phosphate-dependent aminotransferase family.</text>
</comment>
<dbReference type="RefSeq" id="WP_188575517.1">
    <property type="nucleotide sequence ID" value="NZ_BMCT01000001.1"/>
</dbReference>
<dbReference type="GO" id="GO:0008483">
    <property type="term" value="F:transaminase activity"/>
    <property type="evidence" value="ECO:0007669"/>
    <property type="project" value="UniProtKB-KW"/>
</dbReference>
<evidence type="ECO:0000256" key="2">
    <source>
        <dbReference type="ARBA" id="ARBA00022576"/>
    </source>
</evidence>
<dbReference type="InterPro" id="IPR005814">
    <property type="entry name" value="Aminotrans_3"/>
</dbReference>
<reference evidence="6" key="1">
    <citation type="journal article" date="2014" name="Int. J. Syst. Evol. Microbiol.">
        <title>Complete genome sequence of Corynebacterium casei LMG S-19264T (=DSM 44701T), isolated from a smear-ripened cheese.</title>
        <authorList>
            <consortium name="US DOE Joint Genome Institute (JGI-PGF)"/>
            <person name="Walter F."/>
            <person name="Albersmeier A."/>
            <person name="Kalinowski J."/>
            <person name="Ruckert C."/>
        </authorList>
    </citation>
    <scope>NUCLEOTIDE SEQUENCE</scope>
    <source>
        <strain evidence="6">CCM 7897</strain>
    </source>
</reference>
<dbReference type="GO" id="GO:0030170">
    <property type="term" value="F:pyridoxal phosphate binding"/>
    <property type="evidence" value="ECO:0007669"/>
    <property type="project" value="InterPro"/>
</dbReference>
<dbReference type="PROSITE" id="PS00600">
    <property type="entry name" value="AA_TRANSFER_CLASS_3"/>
    <property type="match status" value="1"/>
</dbReference>
<dbReference type="PANTHER" id="PTHR11986:SF79">
    <property type="entry name" value="ACETYLORNITHINE AMINOTRANSFERASE, MITOCHONDRIAL"/>
    <property type="match status" value="1"/>
</dbReference>
<dbReference type="InterPro" id="IPR050103">
    <property type="entry name" value="Class-III_PLP-dep_AT"/>
</dbReference>
<gene>
    <name evidence="6" type="ORF">GCM10007301_07520</name>
</gene>
<dbReference type="InterPro" id="IPR015422">
    <property type="entry name" value="PyrdxlP-dep_Trfase_small"/>
</dbReference>
<comment type="caution">
    <text evidence="6">The sequence shown here is derived from an EMBL/GenBank/DDBJ whole genome shotgun (WGS) entry which is preliminary data.</text>
</comment>
<sequence>MLDRNLLLADAPDTVTEERERLLALENAYCSHGDTVHYTEFPKIFERCEGSFMFDDEDKPFLDLQMWYSAVNFGYANPRLNDAMLRQLNRLPQVASQYLHREKIELAAEISVGAQERFGRKGRVHFNVGGAQAIEDSLKLVRNASNGKSLMFAFEGGYHGRTLGASAITSSYRYRRRYGHFGERAQFVEFPYHFRGPRGMSKEEYGLHCVRKFERLFESEYNGVWDPKVGQSEYAAFYVEPIQGTGGYVIPPANFFPELKRVLDKHGILLVVDEIQMGFYRTGKLWSIEHFGVQPDVLVFGKALTNGLNPLSGLWAREELINPQVFPAGSTHSTFNANPLGTAVALEAMKLMNEDGFGASVMEKGAHFLEGLKELKKKHAIVGDVDGLGLALRIEICEPHDSYTPSKKLVDLMSDEGMKGDLDYQGERYGLVLDVGGYHKNVITVAPALTISHAEIDMALALLDQLFTRVTPR</sequence>
<protein>
    <submittedName>
        <fullName evidence="6">Aspartate aminotransferase family protein</fullName>
    </submittedName>
</protein>
<dbReference type="PANTHER" id="PTHR11986">
    <property type="entry name" value="AMINOTRANSFERASE CLASS III"/>
    <property type="match status" value="1"/>
</dbReference>
<dbReference type="CDD" id="cd00610">
    <property type="entry name" value="OAT_like"/>
    <property type="match status" value="1"/>
</dbReference>
<organism evidence="6 7">
    <name type="scientific">Azorhizobium oxalatiphilum</name>
    <dbReference type="NCBI Taxonomy" id="980631"/>
    <lineage>
        <taxon>Bacteria</taxon>
        <taxon>Pseudomonadati</taxon>
        <taxon>Pseudomonadota</taxon>
        <taxon>Alphaproteobacteria</taxon>
        <taxon>Hyphomicrobiales</taxon>
        <taxon>Xanthobacteraceae</taxon>
        <taxon>Azorhizobium</taxon>
    </lineage>
</organism>
<dbReference type="GO" id="GO:0042802">
    <property type="term" value="F:identical protein binding"/>
    <property type="evidence" value="ECO:0007669"/>
    <property type="project" value="TreeGrafter"/>
</dbReference>
<keyword evidence="4 5" id="KW-0663">Pyridoxal phosphate</keyword>
<comment type="cofactor">
    <cofactor evidence="1">
        <name>pyridoxal 5'-phosphate</name>
        <dbReference type="ChEBI" id="CHEBI:597326"/>
    </cofactor>
</comment>
<evidence type="ECO:0000313" key="6">
    <source>
        <dbReference type="EMBL" id="GGF50648.1"/>
    </source>
</evidence>
<dbReference type="Gene3D" id="3.90.1150.10">
    <property type="entry name" value="Aspartate Aminotransferase, domain 1"/>
    <property type="match status" value="1"/>
</dbReference>
<evidence type="ECO:0000256" key="1">
    <source>
        <dbReference type="ARBA" id="ARBA00001933"/>
    </source>
</evidence>
<dbReference type="Proteomes" id="UP000606044">
    <property type="component" value="Unassembled WGS sequence"/>
</dbReference>
<dbReference type="Gene3D" id="3.40.640.10">
    <property type="entry name" value="Type I PLP-dependent aspartate aminotransferase-like (Major domain)"/>
    <property type="match status" value="1"/>
</dbReference>
<name>A0A917F774_9HYPH</name>
<keyword evidence="3" id="KW-0808">Transferase</keyword>
<accession>A0A917F774</accession>
<dbReference type="InterPro" id="IPR015424">
    <property type="entry name" value="PyrdxlP-dep_Trfase"/>
</dbReference>
<reference evidence="6" key="2">
    <citation type="submission" date="2020-09" db="EMBL/GenBank/DDBJ databases">
        <authorList>
            <person name="Sun Q."/>
            <person name="Sedlacek I."/>
        </authorList>
    </citation>
    <scope>NUCLEOTIDE SEQUENCE</scope>
    <source>
        <strain evidence="6">CCM 7897</strain>
    </source>
</reference>
<dbReference type="AlphaFoldDB" id="A0A917F774"/>
<dbReference type="InterPro" id="IPR015421">
    <property type="entry name" value="PyrdxlP-dep_Trfase_major"/>
</dbReference>
<evidence type="ECO:0000256" key="4">
    <source>
        <dbReference type="ARBA" id="ARBA00022898"/>
    </source>
</evidence>
<proteinExistence type="inferred from homology"/>